<comment type="caution">
    <text evidence="2">The sequence shown here is derived from an EMBL/GenBank/DDBJ whole genome shotgun (WGS) entry which is preliminary data.</text>
</comment>
<dbReference type="RefSeq" id="WP_380037070.1">
    <property type="nucleotide sequence ID" value="NZ_JBHSEH010000005.1"/>
</dbReference>
<keyword evidence="1" id="KW-0732">Signal</keyword>
<feature type="chain" id="PRO_5045220093" evidence="1">
    <location>
        <begin position="25"/>
        <end position="161"/>
    </location>
</feature>
<evidence type="ECO:0000313" key="2">
    <source>
        <dbReference type="EMBL" id="MFC4425560.1"/>
    </source>
</evidence>
<organism evidence="2 3">
    <name type="scientific">Deinococcus navajonensis</name>
    <dbReference type="NCBI Taxonomy" id="309884"/>
    <lineage>
        <taxon>Bacteria</taxon>
        <taxon>Thermotogati</taxon>
        <taxon>Deinococcota</taxon>
        <taxon>Deinococci</taxon>
        <taxon>Deinococcales</taxon>
        <taxon>Deinococcaceae</taxon>
        <taxon>Deinococcus</taxon>
    </lineage>
</organism>
<accession>A0ABV8XJD4</accession>
<gene>
    <name evidence="2" type="ORF">ACFOZ9_04990</name>
</gene>
<evidence type="ECO:0000256" key="1">
    <source>
        <dbReference type="SAM" id="SignalP"/>
    </source>
</evidence>
<dbReference type="Proteomes" id="UP001595998">
    <property type="component" value="Unassembled WGS sequence"/>
</dbReference>
<dbReference type="EMBL" id="JBHSEH010000005">
    <property type="protein sequence ID" value="MFC4425560.1"/>
    <property type="molecule type" value="Genomic_DNA"/>
</dbReference>
<reference evidence="3" key="1">
    <citation type="journal article" date="2019" name="Int. J. Syst. Evol. Microbiol.">
        <title>The Global Catalogue of Microorganisms (GCM) 10K type strain sequencing project: providing services to taxonomists for standard genome sequencing and annotation.</title>
        <authorList>
            <consortium name="The Broad Institute Genomics Platform"/>
            <consortium name="The Broad Institute Genome Sequencing Center for Infectious Disease"/>
            <person name="Wu L."/>
            <person name="Ma J."/>
        </authorList>
    </citation>
    <scope>NUCLEOTIDE SEQUENCE [LARGE SCALE GENOMIC DNA]</scope>
    <source>
        <strain evidence="3">CCUG 56029</strain>
    </source>
</reference>
<keyword evidence="3" id="KW-1185">Reference proteome</keyword>
<evidence type="ECO:0000313" key="3">
    <source>
        <dbReference type="Proteomes" id="UP001595998"/>
    </source>
</evidence>
<protein>
    <submittedName>
        <fullName evidence="2">Uncharacterized protein</fullName>
    </submittedName>
</protein>
<name>A0ABV8XJD4_9DEIO</name>
<sequence length="161" mass="16644">MRHVLPVALLPLLLAACGGGTAPAPSPAPGPTPAPAPGNSTLTRAQIAACPNVSGSPDVNAPTCLKGTVVGKTLGGEACTLTIKDGGSYAYAGKTVTLSYMNATENFNFFAYSASADFLLWSTSSKDRSVGLKVEYNNDMAHRMQIDVDHNSVKETCVAQL</sequence>
<dbReference type="PROSITE" id="PS51257">
    <property type="entry name" value="PROKAR_LIPOPROTEIN"/>
    <property type="match status" value="1"/>
</dbReference>
<proteinExistence type="predicted"/>
<feature type="signal peptide" evidence="1">
    <location>
        <begin position="1"/>
        <end position="24"/>
    </location>
</feature>